<comment type="caution">
    <text evidence="1">The sequence shown here is derived from an EMBL/GenBank/DDBJ whole genome shotgun (WGS) entry which is preliminary data.</text>
</comment>
<protein>
    <submittedName>
        <fullName evidence="1">Uncharacterized protein</fullName>
    </submittedName>
</protein>
<evidence type="ECO:0000313" key="2">
    <source>
        <dbReference type="Proteomes" id="UP001055811"/>
    </source>
</evidence>
<reference evidence="2" key="1">
    <citation type="journal article" date="2022" name="Mol. Ecol. Resour.">
        <title>The genomes of chicory, endive, great burdock and yacon provide insights into Asteraceae palaeo-polyploidization history and plant inulin production.</title>
        <authorList>
            <person name="Fan W."/>
            <person name="Wang S."/>
            <person name="Wang H."/>
            <person name="Wang A."/>
            <person name="Jiang F."/>
            <person name="Liu H."/>
            <person name="Zhao H."/>
            <person name="Xu D."/>
            <person name="Zhang Y."/>
        </authorList>
    </citation>
    <scope>NUCLEOTIDE SEQUENCE [LARGE SCALE GENOMIC DNA]</scope>
    <source>
        <strain evidence="2">cv. Punajuju</strain>
    </source>
</reference>
<sequence length="272" mass="30914">MNLGYADLLLKFLFQLRRKLDKLCPLGGDGNVIGDLDFTPDVFGNQYFKDLVNKNTKLCWSIHELLEKEGDGVQQEALKGLMQKIFRKHIHYPLNEKPFDPKLVAASIQLRKTTLLDDSQVAGLLNDILRRIVKDKGPVVMNTLGYSEKELRRKLAVQALFGKIFYLLELPEFCGRDGSLIVKEIFGVADANWQIALEMEAKGALIWTIREVFKKECLDFRSMEEPQDHVFSSCQIVKDWCTPFTASTMDPPPISIDSITALCHLAKPLVRT</sequence>
<evidence type="ECO:0000313" key="1">
    <source>
        <dbReference type="EMBL" id="KAI3779061.1"/>
    </source>
</evidence>
<name>A0ACB9G781_CICIN</name>
<dbReference type="Proteomes" id="UP001055811">
    <property type="component" value="Linkage Group LG02"/>
</dbReference>
<accession>A0ACB9G781</accession>
<reference evidence="1 2" key="2">
    <citation type="journal article" date="2022" name="Mol. Ecol. Resour.">
        <title>The genomes of chicory, endive, great burdock and yacon provide insights into Asteraceae paleo-polyploidization history and plant inulin production.</title>
        <authorList>
            <person name="Fan W."/>
            <person name="Wang S."/>
            <person name="Wang H."/>
            <person name="Wang A."/>
            <person name="Jiang F."/>
            <person name="Liu H."/>
            <person name="Zhao H."/>
            <person name="Xu D."/>
            <person name="Zhang Y."/>
        </authorList>
    </citation>
    <scope>NUCLEOTIDE SEQUENCE [LARGE SCALE GENOMIC DNA]</scope>
    <source>
        <strain evidence="2">cv. Punajuju</strain>
        <tissue evidence="1">Leaves</tissue>
    </source>
</reference>
<dbReference type="EMBL" id="CM042010">
    <property type="protein sequence ID" value="KAI3779061.1"/>
    <property type="molecule type" value="Genomic_DNA"/>
</dbReference>
<gene>
    <name evidence="1" type="ORF">L2E82_08520</name>
</gene>
<organism evidence="1 2">
    <name type="scientific">Cichorium intybus</name>
    <name type="common">Chicory</name>
    <dbReference type="NCBI Taxonomy" id="13427"/>
    <lineage>
        <taxon>Eukaryota</taxon>
        <taxon>Viridiplantae</taxon>
        <taxon>Streptophyta</taxon>
        <taxon>Embryophyta</taxon>
        <taxon>Tracheophyta</taxon>
        <taxon>Spermatophyta</taxon>
        <taxon>Magnoliopsida</taxon>
        <taxon>eudicotyledons</taxon>
        <taxon>Gunneridae</taxon>
        <taxon>Pentapetalae</taxon>
        <taxon>asterids</taxon>
        <taxon>campanulids</taxon>
        <taxon>Asterales</taxon>
        <taxon>Asteraceae</taxon>
        <taxon>Cichorioideae</taxon>
        <taxon>Cichorieae</taxon>
        <taxon>Cichoriinae</taxon>
        <taxon>Cichorium</taxon>
    </lineage>
</organism>
<keyword evidence="2" id="KW-1185">Reference proteome</keyword>
<proteinExistence type="predicted"/>